<comment type="caution">
    <text evidence="1">The sequence shown here is derived from an EMBL/GenBank/DDBJ whole genome shotgun (WGS) entry which is preliminary data.</text>
</comment>
<name>A0A7Y9G9S4_9ACTN</name>
<dbReference type="EMBL" id="JACCBT010000001">
    <property type="protein sequence ID" value="NYE12493.1"/>
    <property type="molecule type" value="Genomic_DNA"/>
</dbReference>
<protein>
    <submittedName>
        <fullName evidence="1">Uncharacterized protein</fullName>
    </submittedName>
</protein>
<sequence>MTHSGSLIAEDFEGRLSALGAEFPGWDIGPSDMPSLPYRAVRAGGGEKAIVLVSGSYDGLWGLLSRQDEADCERALLALGKALEERGAKVVRHGVSLVTRTRTGIARSVGAGRGRFVWDSGNGLGSLAAVDEVALKITRLLGLELHPQLGALARRMGARGYRVDIGAPEITVTTTGGGTPRAVRITCEPRPKDDDRDWFWTHWGGPLAQAGDITGAEVAIVGLPARS</sequence>
<dbReference type="Proteomes" id="UP000591272">
    <property type="component" value="Unassembled WGS sequence"/>
</dbReference>
<accession>A0A7Y9G9S4</accession>
<evidence type="ECO:0000313" key="2">
    <source>
        <dbReference type="Proteomes" id="UP000591272"/>
    </source>
</evidence>
<dbReference type="AlphaFoldDB" id="A0A7Y9G9S4"/>
<keyword evidence="2" id="KW-1185">Reference proteome</keyword>
<evidence type="ECO:0000313" key="1">
    <source>
        <dbReference type="EMBL" id="NYE12493.1"/>
    </source>
</evidence>
<gene>
    <name evidence="1" type="ORF">BJ999_002789</name>
</gene>
<dbReference type="RefSeq" id="WP_179833703.1">
    <property type="nucleotide sequence ID" value="NZ_BMRD01000001.1"/>
</dbReference>
<organism evidence="1 2">
    <name type="scientific">Actinomadura citrea</name>
    <dbReference type="NCBI Taxonomy" id="46158"/>
    <lineage>
        <taxon>Bacteria</taxon>
        <taxon>Bacillati</taxon>
        <taxon>Actinomycetota</taxon>
        <taxon>Actinomycetes</taxon>
        <taxon>Streptosporangiales</taxon>
        <taxon>Thermomonosporaceae</taxon>
        <taxon>Actinomadura</taxon>
    </lineage>
</organism>
<reference evidence="1 2" key="1">
    <citation type="submission" date="2020-07" db="EMBL/GenBank/DDBJ databases">
        <title>Sequencing the genomes of 1000 actinobacteria strains.</title>
        <authorList>
            <person name="Klenk H.-P."/>
        </authorList>
    </citation>
    <scope>NUCLEOTIDE SEQUENCE [LARGE SCALE GENOMIC DNA]</scope>
    <source>
        <strain evidence="1 2">DSM 43461</strain>
    </source>
</reference>
<proteinExistence type="predicted"/>